<dbReference type="Proteomes" id="UP000282060">
    <property type="component" value="Unassembled WGS sequence"/>
</dbReference>
<comment type="caution">
    <text evidence="2">The sequence shown here is derived from an EMBL/GenBank/DDBJ whole genome shotgun (WGS) entry which is preliminary data.</text>
</comment>
<protein>
    <submittedName>
        <fullName evidence="2">HD-GYP domain-containing protein</fullName>
    </submittedName>
</protein>
<dbReference type="SMART" id="SM00471">
    <property type="entry name" value="HDc"/>
    <property type="match status" value="1"/>
</dbReference>
<evidence type="ECO:0000313" key="2">
    <source>
        <dbReference type="EMBL" id="RTR34931.1"/>
    </source>
</evidence>
<dbReference type="Gene3D" id="1.10.3210.10">
    <property type="entry name" value="Hypothetical protein af1432"/>
    <property type="match status" value="1"/>
</dbReference>
<dbReference type="PROSITE" id="PS51832">
    <property type="entry name" value="HD_GYP"/>
    <property type="match status" value="1"/>
</dbReference>
<dbReference type="PANTHER" id="PTHR43155:SF2">
    <property type="entry name" value="CYCLIC DI-GMP PHOSPHODIESTERASE PA4108"/>
    <property type="match status" value="1"/>
</dbReference>
<dbReference type="SUPFAM" id="SSF109604">
    <property type="entry name" value="HD-domain/PDEase-like"/>
    <property type="match status" value="1"/>
</dbReference>
<evidence type="ECO:0000313" key="3">
    <source>
        <dbReference type="Proteomes" id="UP000282060"/>
    </source>
</evidence>
<dbReference type="AlphaFoldDB" id="A0A3S0IGH9"/>
<dbReference type="PANTHER" id="PTHR43155">
    <property type="entry name" value="CYCLIC DI-GMP PHOSPHODIESTERASE PA4108-RELATED"/>
    <property type="match status" value="1"/>
</dbReference>
<dbReference type="RefSeq" id="WP_126504534.1">
    <property type="nucleotide sequence ID" value="NZ_RXNV01000001.1"/>
</dbReference>
<sequence length="294" mass="32330">MKSLDLLRSLYSMAAVVEARDPYTGGHCWRVAQLSELVAIEMNLDERTRLRIGLAGFLHDLGKVGVPDAILNKTGKLTDEEYEVIKTHPSIAAQVLKHHPLGDLAINGALAHHERPDGKGYPNGLNEAQIHLDASIISVTDAFDAMTSHRPYRNGMGVDKALDILQENSSSQFNSNVVEHFCSIDRHDIDAIVLHSDHHTPLQICPNCGPVVVVYKEMEQGDKTCCRNCGGEFSLLIEEGVRSLKPTGGVATPEQLQPSADHELINRLSHRALPLLKKDLTWWQKLVGTADSSS</sequence>
<name>A0A3S0IGH9_9GAMM</name>
<evidence type="ECO:0000259" key="1">
    <source>
        <dbReference type="PROSITE" id="PS51832"/>
    </source>
</evidence>
<accession>A0A3S0IGH9</accession>
<proteinExistence type="predicted"/>
<dbReference type="GO" id="GO:0008081">
    <property type="term" value="F:phosphoric diester hydrolase activity"/>
    <property type="evidence" value="ECO:0007669"/>
    <property type="project" value="UniProtKB-ARBA"/>
</dbReference>
<dbReference type="Pfam" id="PF13487">
    <property type="entry name" value="HD_5"/>
    <property type="match status" value="1"/>
</dbReference>
<gene>
    <name evidence="2" type="ORF">EKG39_04530</name>
</gene>
<dbReference type="InterPro" id="IPR003607">
    <property type="entry name" value="HD/PDEase_dom"/>
</dbReference>
<dbReference type="CDD" id="cd00077">
    <property type="entry name" value="HDc"/>
    <property type="match status" value="1"/>
</dbReference>
<dbReference type="EMBL" id="RXNV01000001">
    <property type="protein sequence ID" value="RTR34931.1"/>
    <property type="molecule type" value="Genomic_DNA"/>
</dbReference>
<dbReference type="OrthoDB" id="9802066at2"/>
<keyword evidence="3" id="KW-1185">Reference proteome</keyword>
<feature type="domain" description="HD-GYP" evidence="1">
    <location>
        <begin position="2"/>
        <end position="197"/>
    </location>
</feature>
<dbReference type="InterPro" id="IPR037522">
    <property type="entry name" value="HD_GYP_dom"/>
</dbReference>
<reference evidence="2 3" key="1">
    <citation type="submission" date="2018-12" db="EMBL/GenBank/DDBJ databases">
        <authorList>
            <person name="Yu L."/>
        </authorList>
    </citation>
    <scope>NUCLEOTIDE SEQUENCE [LARGE SCALE GENOMIC DNA]</scope>
    <source>
        <strain evidence="2 3">HAW-EB5</strain>
    </source>
</reference>
<organism evidence="2 3">
    <name type="scientific">Shewanella atlantica</name>
    <dbReference type="NCBI Taxonomy" id="271099"/>
    <lineage>
        <taxon>Bacteria</taxon>
        <taxon>Pseudomonadati</taxon>
        <taxon>Pseudomonadota</taxon>
        <taxon>Gammaproteobacteria</taxon>
        <taxon>Alteromonadales</taxon>
        <taxon>Shewanellaceae</taxon>
        <taxon>Shewanella</taxon>
    </lineage>
</organism>